<evidence type="ECO:0000313" key="18">
    <source>
        <dbReference type="EMBL" id="MCC3808212.1"/>
    </source>
</evidence>
<dbReference type="Proteomes" id="UP001163036">
    <property type="component" value="Chromosome 1"/>
</dbReference>
<feature type="binding site" evidence="11">
    <location>
        <position position="262"/>
    </location>
    <ligand>
        <name>ATP</name>
        <dbReference type="ChEBI" id="CHEBI:30616"/>
        <note>ligand shared between two neighboring subunits</note>
    </ligand>
</feature>
<protein>
    <recommendedName>
        <fullName evidence="11">S-adenosylmethionine synthase</fullName>
        <shortName evidence="11">AdoMet synthase</shortName>
        <ecNumber evidence="11">2.5.1.6</ecNumber>
    </recommendedName>
    <alternativeName>
        <fullName evidence="11">MAT</fullName>
    </alternativeName>
    <alternativeName>
        <fullName evidence="11">Methionine adenosyltransferase</fullName>
    </alternativeName>
</protein>
<dbReference type="Pfam" id="PF00438">
    <property type="entry name" value="S-AdoMet_synt_N"/>
    <property type="match status" value="1"/>
</dbReference>
<dbReference type="EMBL" id="VRMQ01000009">
    <property type="protein sequence ID" value="TXN13921.1"/>
    <property type="molecule type" value="Genomic_DNA"/>
</dbReference>
<keyword evidence="5 11" id="KW-0479">Metal-binding</keyword>
<dbReference type="STRING" id="670.ACZ92_21215"/>
<reference evidence="26" key="9">
    <citation type="submission" date="2022-05" db="EMBL/GenBank/DDBJ databases">
        <title>Megaplasmid of Vibrio parahaemolyticus.</title>
        <authorList>
            <person name="Strauch E."/>
            <person name="Borowiak M."/>
        </authorList>
    </citation>
    <scope>NUCLEOTIDE SEQUENCE</scope>
    <source>
        <strain evidence="26">16-VB00198</strain>
    </source>
</reference>
<dbReference type="GO" id="GO:0005737">
    <property type="term" value="C:cytoplasm"/>
    <property type="evidence" value="ECO:0007669"/>
    <property type="project" value="UniProtKB-SubCell"/>
</dbReference>
<reference evidence="24 31" key="4">
    <citation type="submission" date="2018-12" db="EMBL/GenBank/DDBJ databases">
        <title>Genomic insights into the evolutionary origins and pathogenicity of five Vibrio parahaemolyticus strains isolated from the shrimp with acute hepatopancreatic necrosis disease (AHPND).</title>
        <authorList>
            <person name="Yang Q."/>
            <person name="Dong X."/>
            <person name="Xie G."/>
            <person name="Fu S."/>
            <person name="Zou P."/>
            <person name="Sun J."/>
            <person name="Wang Y."/>
            <person name="Huang J."/>
        </authorList>
    </citation>
    <scope>NUCLEOTIDE SEQUENCE [LARGE SCALE GENOMIC DNA]</scope>
    <source>
        <strain evidence="24 31">20160303005-1</strain>
    </source>
</reference>
<reference evidence="25 30" key="5">
    <citation type="submission" date="2019-08" db="EMBL/GenBank/DDBJ databases">
        <title>Emerging of two pre-pandemic pathogenic O4:KUT lineages of Vibrio parahaemolyticus in coastal eastern China.</title>
        <authorList>
            <person name="Yu H."/>
        </authorList>
    </citation>
    <scope>NUCLEOTIDE SEQUENCE [LARGE SCALE GENOMIC DNA]</scope>
    <source>
        <strain evidence="25 30">HZ17-383</strain>
    </source>
</reference>
<feature type="binding site" description="in other chain" evidence="11">
    <location>
        <position position="270"/>
    </location>
    <ligand>
        <name>L-methionine</name>
        <dbReference type="ChEBI" id="CHEBI:57844"/>
        <note>ligand shared between two neighboring subunits</note>
    </ligand>
</feature>
<dbReference type="InterPro" id="IPR022630">
    <property type="entry name" value="S-AdoMet_synt_C"/>
</dbReference>
<feature type="binding site" description="in other chain" evidence="11">
    <location>
        <position position="56"/>
    </location>
    <ligand>
        <name>L-methionine</name>
        <dbReference type="ChEBI" id="CHEBI:57844"/>
        <note>ligand shared between two neighboring subunits</note>
    </ligand>
</feature>
<dbReference type="EMBL" id="JABCLB010001660">
    <property type="protein sequence ID" value="NMU84344.1"/>
    <property type="molecule type" value="Genomic_DNA"/>
</dbReference>
<feature type="binding site" description="in other chain" evidence="11">
    <location>
        <position position="99"/>
    </location>
    <ligand>
        <name>L-methionine</name>
        <dbReference type="ChEBI" id="CHEBI:57844"/>
        <note>ligand shared between two neighboring subunits</note>
    </ligand>
</feature>
<feature type="binding site" evidence="11">
    <location>
        <position position="239"/>
    </location>
    <ligand>
        <name>L-methionine</name>
        <dbReference type="ChEBI" id="CHEBI:57844"/>
        <note>ligand shared between two neighboring subunits</note>
    </ligand>
</feature>
<evidence type="ECO:0000313" key="27">
    <source>
        <dbReference type="EMBL" id="WAT89817.1"/>
    </source>
</evidence>
<feature type="binding site" evidence="11">
    <location>
        <position position="17"/>
    </location>
    <ligand>
        <name>Mg(2+)</name>
        <dbReference type="ChEBI" id="CHEBI:18420"/>
    </ligand>
</feature>
<evidence type="ECO:0000256" key="6">
    <source>
        <dbReference type="ARBA" id="ARBA00022741"/>
    </source>
</evidence>
<feature type="domain" description="S-adenosylmethionine synthetase N-terminal" evidence="14">
    <location>
        <begin position="4"/>
        <end position="101"/>
    </location>
</feature>
<evidence type="ECO:0000256" key="11">
    <source>
        <dbReference type="HAMAP-Rule" id="MF_00086"/>
    </source>
</evidence>
<dbReference type="EMBL" id="JABCLD010001333">
    <property type="protein sequence ID" value="NMU26673.1"/>
    <property type="molecule type" value="Genomic_DNA"/>
</dbReference>
<dbReference type="GO" id="GO:0005524">
    <property type="term" value="F:ATP binding"/>
    <property type="evidence" value="ECO:0007669"/>
    <property type="project" value="UniProtKB-UniRule"/>
</dbReference>
<feature type="binding site" description="in other chain" evidence="11">
    <location>
        <begin position="245"/>
        <end position="246"/>
    </location>
    <ligand>
        <name>ATP</name>
        <dbReference type="ChEBI" id="CHEBI:30616"/>
        <note>ligand shared between two neighboring subunits</note>
    </ligand>
</feature>
<evidence type="ECO:0000313" key="23">
    <source>
        <dbReference type="EMBL" id="OXE33796.1"/>
    </source>
</evidence>
<dbReference type="EMBL" id="LHQV01000013">
    <property type="protein sequence ID" value="OQK00183.1"/>
    <property type="molecule type" value="Genomic_DNA"/>
</dbReference>
<feature type="binding site" description="in other chain" evidence="11">
    <location>
        <begin position="230"/>
        <end position="231"/>
    </location>
    <ligand>
        <name>ATP</name>
        <dbReference type="ChEBI" id="CHEBI:30616"/>
        <note>ligand shared between two neighboring subunits</note>
    </ligand>
</feature>
<keyword evidence="4 11" id="KW-0808">Transferase</keyword>
<evidence type="ECO:0000256" key="1">
    <source>
        <dbReference type="ARBA" id="ARBA00005224"/>
    </source>
</evidence>
<dbReference type="RefSeq" id="WP_005461723.1">
    <property type="nucleotide sequence ID" value="NZ_CABMHD010000004.1"/>
</dbReference>
<dbReference type="Proteomes" id="UP000726777">
    <property type="component" value="Unassembled WGS sequence"/>
</dbReference>
<evidence type="ECO:0000256" key="3">
    <source>
        <dbReference type="ARBA" id="ARBA00022563"/>
    </source>
</evidence>
<evidence type="ECO:0000256" key="10">
    <source>
        <dbReference type="ARBA" id="ARBA00048344"/>
    </source>
</evidence>
<dbReference type="GO" id="GO:0006556">
    <property type="term" value="P:S-adenosylmethionine biosynthetic process"/>
    <property type="evidence" value="ECO:0007669"/>
    <property type="project" value="UniProtKB-UniRule"/>
</dbReference>
<dbReference type="Proteomes" id="UP000555836">
    <property type="component" value="Unassembled WGS sequence"/>
</dbReference>
<dbReference type="Gene3D" id="3.30.300.10">
    <property type="match status" value="3"/>
</dbReference>
<dbReference type="Proteomes" id="UP000191946">
    <property type="component" value="Unassembled WGS sequence"/>
</dbReference>
<dbReference type="GO" id="GO:0000287">
    <property type="term" value="F:magnesium ion binding"/>
    <property type="evidence" value="ECO:0007669"/>
    <property type="project" value="UniProtKB-UniRule"/>
</dbReference>
<evidence type="ECO:0000256" key="12">
    <source>
        <dbReference type="RuleBase" id="RU000542"/>
    </source>
</evidence>
<feature type="domain" description="S-adenosylmethionine synthetase C-terminal" evidence="16">
    <location>
        <begin position="233"/>
        <end position="369"/>
    </location>
</feature>
<feature type="binding site" evidence="11">
    <location>
        <position position="266"/>
    </location>
    <ligand>
        <name>ATP</name>
        <dbReference type="ChEBI" id="CHEBI:30616"/>
        <note>ligand shared between two neighboring subunits</note>
    </ligand>
</feature>
<dbReference type="Proteomes" id="UP000518904">
    <property type="component" value="Unassembled WGS sequence"/>
</dbReference>
<evidence type="ECO:0000256" key="13">
    <source>
        <dbReference type="RuleBase" id="RU004462"/>
    </source>
</evidence>
<reference evidence="23 29" key="2">
    <citation type="journal article" date="2017" name="Appl. Environ. Microbiol.">
        <title>Parallel evolution of two clades of a major Atlantic endemic Vibrio parahaemolyticus pathogen lineage by independent acquisition of related pathogenicity islands.</title>
        <authorList>
            <person name="Xu F."/>
            <person name="Gonzalez-Escalona N."/>
            <person name="Drees K.P."/>
            <person name="Sebra R.P."/>
            <person name="Cooper V.S."/>
            <person name="Jones S.H."/>
            <person name="Whistler C.A."/>
        </authorList>
    </citation>
    <scope>NUCLEOTIDE SEQUENCE [LARGE SCALE GENOMIC DNA]</scope>
    <source>
        <strain evidence="23 29">MAVP-3</strain>
    </source>
</reference>
<dbReference type="EMBL" id="JACVHL010000041">
    <property type="protein sequence ID" value="MCC3808212.1"/>
    <property type="molecule type" value="Genomic_DNA"/>
</dbReference>
<dbReference type="UniPathway" id="UPA00315">
    <property type="reaction ID" value="UER00080"/>
</dbReference>
<dbReference type="EMBL" id="CP097355">
    <property type="protein sequence ID" value="UYV26875.1"/>
    <property type="molecule type" value="Genomic_DNA"/>
</dbReference>
<dbReference type="OrthoDB" id="9801686at2"/>
<keyword evidence="28" id="KW-1185">Reference proteome</keyword>
<dbReference type="PANTHER" id="PTHR11964">
    <property type="entry name" value="S-ADENOSYLMETHIONINE SYNTHETASE"/>
    <property type="match status" value="1"/>
</dbReference>
<evidence type="ECO:0000313" key="24">
    <source>
        <dbReference type="EMBL" id="QHH10524.1"/>
    </source>
</evidence>
<comment type="similarity">
    <text evidence="2 11 13">Belongs to the AdoMet synthase family.</text>
</comment>
<comment type="cofactor">
    <cofactor evidence="11">
        <name>K(+)</name>
        <dbReference type="ChEBI" id="CHEBI:29103"/>
    </cofactor>
    <text evidence="11">Binds 1 potassium ion per subunit.</text>
</comment>
<sequence>MAKHLFTSESVSEGHPDKIADQISDAVLDAILEQDPKARVACETYVKTGMVMVGGEITTSAWVDIEELTRETVREIGYVHSDMGFDANSCAVLNTIGKQSPDINQGVDKADPKEQGAGDQGIMFGYACNETEVLMPAPITYSHRLVEKQAEVRKNGTLPWLRPDAKSQVTFQYDQGKIVGIDAVVLSTQHCDSISTPDLREAVMEEIIKPVLPAEWISKDTNFFINPTGRFVIGGPMGDCGLTGRKIIVDTYGGAARHGGGAFSGKDPSKVDRSAAYAARYVAKNIVAAGMADRCEIQLSYAIGVADPTSIMVETFGTEKVSHDIIIEAVRQFFDLRPYGLQEMLNLLQPIYKKTAAYGHFGREEFPWEATDKAELLRDFAGIK</sequence>
<dbReference type="GeneID" id="1190130"/>
<feature type="binding site" description="in other chain" evidence="11">
    <location>
        <position position="15"/>
    </location>
    <ligand>
        <name>ATP</name>
        <dbReference type="ChEBI" id="CHEBI:30616"/>
        <note>ligand shared between two neighboring subunits</note>
    </ligand>
</feature>
<dbReference type="PROSITE" id="PS00376">
    <property type="entry name" value="ADOMET_SYNTHASE_1"/>
    <property type="match status" value="1"/>
</dbReference>
<dbReference type="EMBL" id="DACQKT010000017">
    <property type="protein sequence ID" value="HAS6679692.1"/>
    <property type="molecule type" value="Genomic_DNA"/>
</dbReference>
<comment type="catalytic activity">
    <reaction evidence="10 11">
        <text>L-methionine + ATP + H2O = S-adenosyl-L-methionine + phosphate + diphosphate</text>
        <dbReference type="Rhea" id="RHEA:21080"/>
        <dbReference type="ChEBI" id="CHEBI:15377"/>
        <dbReference type="ChEBI" id="CHEBI:30616"/>
        <dbReference type="ChEBI" id="CHEBI:33019"/>
        <dbReference type="ChEBI" id="CHEBI:43474"/>
        <dbReference type="ChEBI" id="CHEBI:57844"/>
        <dbReference type="ChEBI" id="CHEBI:59789"/>
        <dbReference type="EC" id="2.5.1.6"/>
    </reaction>
</comment>
<dbReference type="Proteomes" id="UP001253193">
    <property type="component" value="Unassembled WGS sequence"/>
</dbReference>
<gene>
    <name evidence="11 21" type="primary">metK</name>
    <name evidence="22" type="ORF">AKG60_09920</name>
    <name evidence="23" type="ORF">CA163_05640</name>
    <name evidence="24" type="ORF">EHC69_14700</name>
    <name evidence="25" type="ORF">FVP01_22155</name>
    <name evidence="21" type="ORF">HKB16_15760</name>
    <name evidence="20" type="ORF">HKB21_13700</name>
    <name evidence="17" type="ORF">I7278_23175</name>
    <name evidence="18" type="ORF">IB292_24735</name>
    <name evidence="26" type="ORF">M5598_02540</name>
    <name evidence="27" type="ORF">O1Q84_14505</name>
    <name evidence="19" type="ORF">QX249_15345</name>
</gene>
<keyword evidence="6 11" id="KW-0547">Nucleotide-binding</keyword>
<dbReference type="AlphaFoldDB" id="A0A072JVW8"/>
<dbReference type="Proteomes" id="UP000856022">
    <property type="component" value="Unassembled WGS sequence"/>
</dbReference>
<dbReference type="OMA" id="ASYMARY"/>
<evidence type="ECO:0000313" key="28">
    <source>
        <dbReference type="Proteomes" id="UP000191946"/>
    </source>
</evidence>
<organism evidence="21 32">
    <name type="scientific">Vibrio parahaemolyticus</name>
    <dbReference type="NCBI Taxonomy" id="670"/>
    <lineage>
        <taxon>Bacteria</taxon>
        <taxon>Pseudomonadati</taxon>
        <taxon>Pseudomonadota</taxon>
        <taxon>Gammaproteobacteria</taxon>
        <taxon>Vibrionales</taxon>
        <taxon>Vibrionaceae</taxon>
        <taxon>Vibrio</taxon>
    </lineage>
</organism>
<dbReference type="InterPro" id="IPR002133">
    <property type="entry name" value="S-AdoMet_synthetase"/>
</dbReference>
<dbReference type="GO" id="GO:0006730">
    <property type="term" value="P:one-carbon metabolic process"/>
    <property type="evidence" value="ECO:0007669"/>
    <property type="project" value="UniProtKB-KW"/>
</dbReference>
<evidence type="ECO:0000259" key="15">
    <source>
        <dbReference type="Pfam" id="PF02772"/>
    </source>
</evidence>
<reference evidence="17" key="6">
    <citation type="submission" date="2019-12" db="EMBL/GenBank/DDBJ databases">
        <authorList>
            <consortium name="NCBI Pathogen Detection Project"/>
        </authorList>
    </citation>
    <scope>NUCLEOTIDE SEQUENCE</scope>
    <source>
        <strain evidence="17">1930</strain>
    </source>
</reference>
<evidence type="ECO:0000256" key="2">
    <source>
        <dbReference type="ARBA" id="ARBA00009685"/>
    </source>
</evidence>
<evidence type="ECO:0000313" key="26">
    <source>
        <dbReference type="EMBL" id="UYV26875.1"/>
    </source>
</evidence>
<reference evidence="27" key="10">
    <citation type="submission" date="2022-12" db="EMBL/GenBank/DDBJ databases">
        <title>Vibrio parahaemolyticus become highly virulent by producing novel Tc toxins.</title>
        <authorList>
            <person name="Yang F."/>
            <person name="You Y."/>
            <person name="Lai Q."/>
            <person name="Xu L."/>
            <person name="Li F."/>
        </authorList>
    </citation>
    <scope>NUCLEOTIDE SEQUENCE</scope>
    <source>
        <strain evidence="27">Vp-HL-202005</strain>
    </source>
</reference>
<evidence type="ECO:0000313" key="30">
    <source>
        <dbReference type="Proteomes" id="UP000321504"/>
    </source>
</evidence>
<evidence type="ECO:0000313" key="17">
    <source>
        <dbReference type="EMBL" id="HAS6679692.1"/>
    </source>
</evidence>
<evidence type="ECO:0000313" key="32">
    <source>
        <dbReference type="Proteomes" id="UP000518904"/>
    </source>
</evidence>
<reference evidence="17" key="3">
    <citation type="journal article" date="2018" name="Genome Biol.">
        <title>SKESA: strategic k-mer extension for scrupulous assemblies.</title>
        <authorList>
            <person name="Souvorov A."/>
            <person name="Agarwala R."/>
            <person name="Lipman D.J."/>
        </authorList>
    </citation>
    <scope>NUCLEOTIDE SEQUENCE</scope>
    <source>
        <strain evidence="17">1930</strain>
    </source>
</reference>
<dbReference type="Pfam" id="PF02773">
    <property type="entry name" value="S-AdoMet_synt_C"/>
    <property type="match status" value="1"/>
</dbReference>
<comment type="pathway">
    <text evidence="1 11">Amino-acid biosynthesis; S-adenosyl-L-methionine biosynthesis; S-adenosyl-L-methionine from L-methionine: step 1/1.</text>
</comment>
<feature type="domain" description="S-adenosylmethionine synthetase central" evidence="15">
    <location>
        <begin position="114"/>
        <end position="231"/>
    </location>
</feature>
<evidence type="ECO:0000313" key="31">
    <source>
        <dbReference type="Proteomes" id="UP000464718"/>
    </source>
</evidence>
<keyword evidence="11" id="KW-0963">Cytoplasm</keyword>
<dbReference type="EC" id="2.5.1.6" evidence="11"/>
<dbReference type="EMBL" id="CP034298">
    <property type="protein sequence ID" value="QHH10524.1"/>
    <property type="molecule type" value="Genomic_DNA"/>
</dbReference>
<dbReference type="InterPro" id="IPR022636">
    <property type="entry name" value="S-AdoMet_synthetase_sfam"/>
</dbReference>
<reference evidence="32 33" key="7">
    <citation type="submission" date="2020-04" db="EMBL/GenBank/DDBJ databases">
        <title>Whole-genome sequencing of Vibrio spp. from China reveals different genetic environments of blaCTX-M-14 among diverse lineages.</title>
        <authorList>
            <person name="Zheng Z."/>
            <person name="Ye L."/>
            <person name="Chen S."/>
        </authorList>
    </citation>
    <scope>NUCLEOTIDE SEQUENCE [LARGE SCALE GENOMIC DNA]</scope>
    <source>
        <strain evidence="21 32">Vb0551</strain>
        <strain evidence="20 33">Vb0574</strain>
    </source>
</reference>
<accession>A0A072JVW8</accession>
<evidence type="ECO:0000256" key="7">
    <source>
        <dbReference type="ARBA" id="ARBA00022840"/>
    </source>
</evidence>
<evidence type="ECO:0000256" key="4">
    <source>
        <dbReference type="ARBA" id="ARBA00022679"/>
    </source>
</evidence>
<feature type="binding site" evidence="11">
    <location>
        <position position="43"/>
    </location>
    <ligand>
        <name>K(+)</name>
        <dbReference type="ChEBI" id="CHEBI:29103"/>
    </ligand>
</feature>
<evidence type="ECO:0000256" key="8">
    <source>
        <dbReference type="ARBA" id="ARBA00022842"/>
    </source>
</evidence>
<dbReference type="Proteomes" id="UP000464718">
    <property type="component" value="Chromosome i"/>
</dbReference>
<evidence type="ECO:0000313" key="19">
    <source>
        <dbReference type="EMBL" id="MDS1822027.1"/>
    </source>
</evidence>
<feature type="region of interest" description="Flexible loop" evidence="11">
    <location>
        <begin position="99"/>
        <end position="109"/>
    </location>
</feature>
<dbReference type="Proteomes" id="UP000214596">
    <property type="component" value="Unassembled WGS sequence"/>
</dbReference>
<comment type="subunit">
    <text evidence="11">Homotetramer; dimer of dimers.</text>
</comment>
<dbReference type="GO" id="GO:0004478">
    <property type="term" value="F:methionine adenosyltransferase activity"/>
    <property type="evidence" value="ECO:0007669"/>
    <property type="project" value="UniProtKB-UniRule"/>
</dbReference>
<dbReference type="InterPro" id="IPR022628">
    <property type="entry name" value="S-AdoMet_synt_N"/>
</dbReference>
<dbReference type="Proteomes" id="UP000321504">
    <property type="component" value="Unassembled WGS sequence"/>
</dbReference>
<dbReference type="PIRSF" id="PIRSF000497">
    <property type="entry name" value="MAT"/>
    <property type="match status" value="1"/>
</dbReference>
<evidence type="ECO:0000259" key="16">
    <source>
        <dbReference type="Pfam" id="PF02773"/>
    </source>
</evidence>
<comment type="cofactor">
    <cofactor evidence="11">
        <name>Mg(2+)</name>
        <dbReference type="ChEBI" id="CHEBI:18420"/>
    </cofactor>
    <text evidence="11">Binds 2 divalent ions per subunit.</text>
</comment>
<keyword evidence="8 11" id="KW-0460">Magnesium</keyword>
<reference evidence="19" key="11">
    <citation type="submission" date="2023-06" db="EMBL/GenBank/DDBJ databases">
        <title>Genomic Diversity of Vibrio spp. and Metagenomic Analysis of Pathogens in Florida Gulf Coastal Waters Following Hurricane Ian.</title>
        <authorList>
            <person name="Brumfield K.D."/>
        </authorList>
    </citation>
    <scope>NUCLEOTIDE SEQUENCE</scope>
    <source>
        <strain evidence="19">WBS2B-138</strain>
    </source>
</reference>
<dbReference type="Proteomes" id="UP001156560">
    <property type="component" value="Chromosome 1"/>
</dbReference>
<feature type="binding site" description="in other chain" evidence="11">
    <location>
        <begin position="164"/>
        <end position="166"/>
    </location>
    <ligand>
        <name>ATP</name>
        <dbReference type="ChEBI" id="CHEBI:30616"/>
        <note>ligand shared between two neighboring subunits</note>
    </ligand>
</feature>
<evidence type="ECO:0000313" key="33">
    <source>
        <dbReference type="Proteomes" id="UP000555836"/>
    </source>
</evidence>
<dbReference type="NCBIfam" id="TIGR01034">
    <property type="entry name" value="metK"/>
    <property type="match status" value="1"/>
</dbReference>
<reference evidence="18" key="8">
    <citation type="submission" date="2020-09" db="EMBL/GenBank/DDBJ databases">
        <title>Genome sequence of Vibrio parahaemolyticus isolates.</title>
        <authorList>
            <person name="Hammerl J.A."/>
            <person name="Strauch E."/>
        </authorList>
    </citation>
    <scope>NUCLEOTIDE SEQUENCE</scope>
    <source>
        <strain evidence="18">17-VB00146</strain>
    </source>
</reference>
<comment type="subcellular location">
    <subcellularLocation>
        <location evidence="11 12">Cytoplasm</location>
    </subcellularLocation>
</comment>
<dbReference type="EMBL" id="NIXT01000202">
    <property type="protein sequence ID" value="OXE33796.1"/>
    <property type="molecule type" value="Genomic_DNA"/>
</dbReference>
<evidence type="ECO:0000259" key="14">
    <source>
        <dbReference type="Pfam" id="PF00438"/>
    </source>
</evidence>
<proteinExistence type="inferred from homology"/>
<dbReference type="SMR" id="A0A072JVW8"/>
<dbReference type="PROSITE" id="PS00377">
    <property type="entry name" value="ADOMET_SYNTHASE_2"/>
    <property type="match status" value="1"/>
</dbReference>
<dbReference type="Pfam" id="PF02772">
    <property type="entry name" value="S-AdoMet_synt_M"/>
    <property type="match status" value="1"/>
</dbReference>
<keyword evidence="3 11" id="KW-0554">One-carbon metabolism</keyword>
<evidence type="ECO:0000256" key="5">
    <source>
        <dbReference type="ARBA" id="ARBA00022723"/>
    </source>
</evidence>
<dbReference type="FunFam" id="3.30.300.10:FF:000001">
    <property type="entry name" value="S-adenosylmethionine synthase"/>
    <property type="match status" value="1"/>
</dbReference>
<reference evidence="22 28" key="1">
    <citation type="submission" date="2015-08" db="EMBL/GenBank/DDBJ databases">
        <title>Draft Genome Sequences of Vibrio parahaemolyticus Strains.</title>
        <authorList>
            <person name="Gonzalez-Escalona N."/>
            <person name="DePaola A."/>
        </authorList>
    </citation>
    <scope>NUCLEOTIDE SEQUENCE [LARGE SCALE GENOMIC DNA]</scope>
    <source>
        <strain evidence="22 28">CFSAN001621</strain>
    </source>
</reference>
<keyword evidence="7 11" id="KW-0067">ATP-binding</keyword>
<dbReference type="EMBL" id="CP114194">
    <property type="protein sequence ID" value="WAT89817.1"/>
    <property type="molecule type" value="Genomic_DNA"/>
</dbReference>
<dbReference type="FunFam" id="3.30.300.10:FF:000003">
    <property type="entry name" value="S-adenosylmethionine synthase"/>
    <property type="match status" value="1"/>
</dbReference>
<evidence type="ECO:0000313" key="20">
    <source>
        <dbReference type="EMBL" id="NMU26673.1"/>
    </source>
</evidence>
<comment type="function">
    <text evidence="11">Catalyzes the formation of S-adenosylmethionine (AdoMet) from methionine and ATP. The overall synthetic reaction is composed of two sequential steps, AdoMet formation and the subsequent tripolyphosphate hydrolysis which occurs prior to release of AdoMet from the enzyme.</text>
</comment>
<feature type="binding site" evidence="11">
    <location>
        <position position="239"/>
    </location>
    <ligand>
        <name>ATP</name>
        <dbReference type="ChEBI" id="CHEBI:30616"/>
        <note>ligand shared between two neighboring subunits</note>
    </ligand>
</feature>
<dbReference type="EMBL" id="JAUHGG010000004">
    <property type="protein sequence ID" value="MDS1822027.1"/>
    <property type="molecule type" value="Genomic_DNA"/>
</dbReference>
<name>A0A072JVW8_VIBPH</name>
<dbReference type="InterPro" id="IPR022631">
    <property type="entry name" value="ADOMET_SYNTHASE_CS"/>
</dbReference>
<dbReference type="SUPFAM" id="SSF55973">
    <property type="entry name" value="S-adenosylmethionine synthetase"/>
    <property type="match status" value="3"/>
</dbReference>
<evidence type="ECO:0000313" key="21">
    <source>
        <dbReference type="EMBL" id="NMU84344.1"/>
    </source>
</evidence>
<dbReference type="InterPro" id="IPR022629">
    <property type="entry name" value="S-AdoMet_synt_central"/>
</dbReference>
<evidence type="ECO:0000256" key="9">
    <source>
        <dbReference type="ARBA" id="ARBA00022958"/>
    </source>
</evidence>
<keyword evidence="9 11" id="KW-0630">Potassium</keyword>
<dbReference type="HAMAP" id="MF_00086">
    <property type="entry name" value="S_AdoMet_synth1"/>
    <property type="match status" value="1"/>
</dbReference>
<dbReference type="CDD" id="cd18079">
    <property type="entry name" value="S-AdoMet_synt"/>
    <property type="match status" value="1"/>
</dbReference>
<evidence type="ECO:0000313" key="25">
    <source>
        <dbReference type="EMBL" id="TXN13921.1"/>
    </source>
</evidence>
<evidence type="ECO:0000313" key="22">
    <source>
        <dbReference type="EMBL" id="OQK00183.1"/>
    </source>
</evidence>
<evidence type="ECO:0000313" key="29">
    <source>
        <dbReference type="Proteomes" id="UP000214596"/>
    </source>
</evidence>